<organism evidence="1 2">
    <name type="scientific">Thioalbus denitrificans</name>
    <dbReference type="NCBI Taxonomy" id="547122"/>
    <lineage>
        <taxon>Bacteria</taxon>
        <taxon>Pseudomonadati</taxon>
        <taxon>Pseudomonadota</taxon>
        <taxon>Gammaproteobacteria</taxon>
        <taxon>Chromatiales</taxon>
        <taxon>Ectothiorhodospiraceae</taxon>
        <taxon>Thioalbus</taxon>
    </lineage>
</organism>
<evidence type="ECO:0000313" key="1">
    <source>
        <dbReference type="EMBL" id="RCX32294.1"/>
    </source>
</evidence>
<dbReference type="OrthoDB" id="5800801at2"/>
<name>A0A369CKC0_9GAMM</name>
<comment type="caution">
    <text evidence="1">The sequence shown here is derived from an EMBL/GenBank/DDBJ whole genome shotgun (WGS) entry which is preliminary data.</text>
</comment>
<gene>
    <name evidence="1" type="ORF">DFQ59_102656</name>
</gene>
<accession>A0A369CKC0</accession>
<reference evidence="1 2" key="1">
    <citation type="submission" date="2018-07" db="EMBL/GenBank/DDBJ databases">
        <title>Genomic Encyclopedia of Type Strains, Phase IV (KMG-IV): sequencing the most valuable type-strain genomes for metagenomic binning, comparative biology and taxonomic classification.</title>
        <authorList>
            <person name="Goeker M."/>
        </authorList>
    </citation>
    <scope>NUCLEOTIDE SEQUENCE [LARGE SCALE GENOMIC DNA]</scope>
    <source>
        <strain evidence="1 2">DSM 26407</strain>
    </source>
</reference>
<keyword evidence="2" id="KW-1185">Reference proteome</keyword>
<evidence type="ECO:0000313" key="2">
    <source>
        <dbReference type="Proteomes" id="UP000252707"/>
    </source>
</evidence>
<proteinExistence type="predicted"/>
<dbReference type="EMBL" id="QPJY01000002">
    <property type="protein sequence ID" value="RCX32294.1"/>
    <property type="molecule type" value="Genomic_DNA"/>
</dbReference>
<dbReference type="Proteomes" id="UP000252707">
    <property type="component" value="Unassembled WGS sequence"/>
</dbReference>
<dbReference type="RefSeq" id="WP_114279096.1">
    <property type="nucleotide sequence ID" value="NZ_QPJY01000002.1"/>
</dbReference>
<sequence>MSQIHIARVSLVLQLTVPTAVYAQHLAASPEVVGGELARQVDEYTRTNRLGYYPPLDFFRRQGGIDPELIQAADDIAWFSAQYARSEITRRLRSVFSTVAVEAVTPQAFSMPTIRPSQPNALDNLTRHYTPDTLRIELRVSMIHRDPEAENMDRLAVRQTLRMLGTGVGTVEVINARLV</sequence>
<dbReference type="AlphaFoldDB" id="A0A369CKC0"/>
<protein>
    <submittedName>
        <fullName evidence="1">Uncharacterized protein</fullName>
    </submittedName>
</protein>